<keyword evidence="1" id="KW-0472">Membrane</keyword>
<evidence type="ECO:0000313" key="3">
    <source>
        <dbReference type="Proteomes" id="UP000001625"/>
    </source>
</evidence>
<dbReference type="AlphaFoldDB" id="D5CMJ3"/>
<reference evidence="2 3" key="1">
    <citation type="submission" date="2010-03" db="EMBL/GenBank/DDBJ databases">
        <title>Complete sequence of Sideroxydans lithotrophicus ES-1.</title>
        <authorList>
            <consortium name="US DOE Joint Genome Institute"/>
            <person name="Lucas S."/>
            <person name="Copeland A."/>
            <person name="Lapidus A."/>
            <person name="Cheng J.-F."/>
            <person name="Bruce D."/>
            <person name="Goodwin L."/>
            <person name="Pitluck S."/>
            <person name="Munk A.C."/>
            <person name="Detter J.C."/>
            <person name="Han C."/>
            <person name="Tapia R."/>
            <person name="Larimer F."/>
            <person name="Land M."/>
            <person name="Hauser L."/>
            <person name="Kyrpides N."/>
            <person name="Ivanova N."/>
            <person name="Emerson D."/>
            <person name="Woyke T."/>
        </authorList>
    </citation>
    <scope>NUCLEOTIDE SEQUENCE [LARGE SCALE GENOMIC DNA]</scope>
    <source>
        <strain evidence="2 3">ES-1</strain>
    </source>
</reference>
<keyword evidence="3" id="KW-1185">Reference proteome</keyword>
<dbReference type="Proteomes" id="UP000001625">
    <property type="component" value="Chromosome"/>
</dbReference>
<dbReference type="EMBL" id="CP001965">
    <property type="protein sequence ID" value="ADE12665.1"/>
    <property type="molecule type" value="Genomic_DNA"/>
</dbReference>
<dbReference type="KEGG" id="slt:Slit_2440"/>
<accession>D5CMJ3</accession>
<feature type="transmembrane region" description="Helical" evidence="1">
    <location>
        <begin position="83"/>
        <end position="103"/>
    </location>
</feature>
<evidence type="ECO:0000256" key="1">
    <source>
        <dbReference type="SAM" id="Phobius"/>
    </source>
</evidence>
<organism evidence="2 3">
    <name type="scientific">Sideroxydans lithotrophicus (strain ES-1)</name>
    <dbReference type="NCBI Taxonomy" id="580332"/>
    <lineage>
        <taxon>Bacteria</taxon>
        <taxon>Pseudomonadati</taxon>
        <taxon>Pseudomonadota</taxon>
        <taxon>Betaproteobacteria</taxon>
        <taxon>Nitrosomonadales</taxon>
        <taxon>Gallionellaceae</taxon>
        <taxon>Sideroxydans</taxon>
    </lineage>
</organism>
<dbReference type="HOGENOM" id="CLU_2248295_0_0_4"/>
<feature type="transmembrane region" description="Helical" evidence="1">
    <location>
        <begin position="48"/>
        <end position="68"/>
    </location>
</feature>
<sequence length="104" mass="11286">MHRPSGIWTHLSPGHILRTVLCKQYQSLLNPPQSSNVAELEDKMNHTVLLLLTVATGAVVLMAGIVVFRESGKSLPSALRECFAWGAGFFVAMSVQVVLLANLT</sequence>
<gene>
    <name evidence="2" type="ordered locus">Slit_2440</name>
</gene>
<keyword evidence="1" id="KW-0812">Transmembrane</keyword>
<evidence type="ECO:0000313" key="2">
    <source>
        <dbReference type="EMBL" id="ADE12665.1"/>
    </source>
</evidence>
<dbReference type="STRING" id="580332.Slit_2440"/>
<protein>
    <submittedName>
        <fullName evidence="2">Uncharacterized protein</fullName>
    </submittedName>
</protein>
<name>D5CMJ3_SIDLE</name>
<keyword evidence="1" id="KW-1133">Transmembrane helix</keyword>
<proteinExistence type="predicted"/>